<dbReference type="InterPro" id="IPR011604">
    <property type="entry name" value="PDDEXK-like_dom_sf"/>
</dbReference>
<dbReference type="Proteomes" id="UP001634394">
    <property type="component" value="Unassembled WGS sequence"/>
</dbReference>
<keyword evidence="3" id="KW-1185">Reference proteome</keyword>
<dbReference type="Gene3D" id="3.90.320.10">
    <property type="match status" value="1"/>
</dbReference>
<sequence>MFGSICKATEQKNKQAMAGSLCMSVAINTFEQLKCIKTHPCGLFIREEYHYLAATTDMMIKDTVTTHNTVHYHKLSPSGLKLNTNHD</sequence>
<evidence type="ECO:0000313" key="3">
    <source>
        <dbReference type="Proteomes" id="UP001634394"/>
    </source>
</evidence>
<gene>
    <name evidence="1" type="ORF">ACJMK2_002576</name>
    <name evidence="2" type="ORF">ACJMK2_002721</name>
</gene>
<proteinExistence type="predicted"/>
<comment type="caution">
    <text evidence="1">The sequence shown here is derived from an EMBL/GenBank/DDBJ whole genome shotgun (WGS) entry which is preliminary data.</text>
</comment>
<dbReference type="EMBL" id="JBJQND010000001">
    <property type="protein sequence ID" value="KAL3890439.1"/>
    <property type="molecule type" value="Genomic_DNA"/>
</dbReference>
<protein>
    <submittedName>
        <fullName evidence="1">Uncharacterized protein</fullName>
    </submittedName>
</protein>
<accession>A0ABD3XYY8</accession>
<name>A0ABD3XYY8_SINWO</name>
<dbReference type="EMBL" id="JBJQND010000001">
    <property type="protein sequence ID" value="KAL3890290.1"/>
    <property type="molecule type" value="Genomic_DNA"/>
</dbReference>
<organism evidence="1 3">
    <name type="scientific">Sinanodonta woodiana</name>
    <name type="common">Chinese pond mussel</name>
    <name type="synonym">Anodonta woodiana</name>
    <dbReference type="NCBI Taxonomy" id="1069815"/>
    <lineage>
        <taxon>Eukaryota</taxon>
        <taxon>Metazoa</taxon>
        <taxon>Spiralia</taxon>
        <taxon>Lophotrochozoa</taxon>
        <taxon>Mollusca</taxon>
        <taxon>Bivalvia</taxon>
        <taxon>Autobranchia</taxon>
        <taxon>Heteroconchia</taxon>
        <taxon>Palaeoheterodonta</taxon>
        <taxon>Unionida</taxon>
        <taxon>Unionoidea</taxon>
        <taxon>Unionidae</taxon>
        <taxon>Unioninae</taxon>
        <taxon>Sinanodonta</taxon>
    </lineage>
</organism>
<evidence type="ECO:0000313" key="1">
    <source>
        <dbReference type="EMBL" id="KAL3890290.1"/>
    </source>
</evidence>
<reference evidence="1 3" key="1">
    <citation type="submission" date="2024-11" db="EMBL/GenBank/DDBJ databases">
        <title>Chromosome-level genome assembly of the freshwater bivalve Anodonta woodiana.</title>
        <authorList>
            <person name="Chen X."/>
        </authorList>
    </citation>
    <scope>NUCLEOTIDE SEQUENCE [LARGE SCALE GENOMIC DNA]</scope>
    <source>
        <strain evidence="1">MN2024</strain>
        <tissue evidence="1">Gills</tissue>
    </source>
</reference>
<dbReference type="AlphaFoldDB" id="A0ABD3XYY8"/>
<evidence type="ECO:0000313" key="2">
    <source>
        <dbReference type="EMBL" id="KAL3890439.1"/>
    </source>
</evidence>